<evidence type="ECO:0000259" key="2">
    <source>
        <dbReference type="SMART" id="SM00841"/>
    </source>
</evidence>
<dbReference type="CDD" id="cd05794">
    <property type="entry name" value="S1_EF-P_repeat_2"/>
    <property type="match status" value="1"/>
</dbReference>
<dbReference type="SUPFAM" id="SSF50104">
    <property type="entry name" value="Translation proteins SH3-like domain"/>
    <property type="match status" value="1"/>
</dbReference>
<evidence type="ECO:0000256" key="1">
    <source>
        <dbReference type="ARBA" id="ARBA00009479"/>
    </source>
</evidence>
<dbReference type="Gene3D" id="2.30.30.30">
    <property type="match status" value="1"/>
</dbReference>
<dbReference type="InterPro" id="IPR013185">
    <property type="entry name" value="Transl_elong_KOW-like"/>
</dbReference>
<proteinExistence type="inferred from homology"/>
<dbReference type="Gene3D" id="2.40.50.140">
    <property type="entry name" value="Nucleic acid-binding proteins"/>
    <property type="match status" value="2"/>
</dbReference>
<dbReference type="InterPro" id="IPR012340">
    <property type="entry name" value="NA-bd_OB-fold"/>
</dbReference>
<dbReference type="InterPro" id="IPR008991">
    <property type="entry name" value="Translation_prot_SH3-like_sf"/>
</dbReference>
<name>A0A1G2HEQ5_9BACT</name>
<dbReference type="AlphaFoldDB" id="A0A1G2HEQ5"/>
<organism evidence="3 4">
    <name type="scientific">Candidatus Spechtbacteria bacterium RIFCSPLOWO2_01_FULL_43_12</name>
    <dbReference type="NCBI Taxonomy" id="1802162"/>
    <lineage>
        <taxon>Bacteria</taxon>
        <taxon>Candidatus Spechtiibacteriota</taxon>
    </lineage>
</organism>
<dbReference type="EMBL" id="MHOH01000009">
    <property type="protein sequence ID" value="OGZ60955.1"/>
    <property type="molecule type" value="Genomic_DNA"/>
</dbReference>
<dbReference type="NCBIfam" id="NF001810">
    <property type="entry name" value="PRK00529.1"/>
    <property type="match status" value="1"/>
</dbReference>
<dbReference type="GO" id="GO:0043043">
    <property type="term" value="P:peptide biosynthetic process"/>
    <property type="evidence" value="ECO:0007669"/>
    <property type="project" value="InterPro"/>
</dbReference>
<dbReference type="SUPFAM" id="SSF50249">
    <property type="entry name" value="Nucleic acid-binding proteins"/>
    <property type="match status" value="1"/>
</dbReference>
<dbReference type="InterPro" id="IPR020599">
    <property type="entry name" value="Transl_elong_fac_P/YeiP"/>
</dbReference>
<dbReference type="GO" id="GO:0005829">
    <property type="term" value="C:cytosol"/>
    <property type="evidence" value="ECO:0007669"/>
    <property type="project" value="UniProtKB-ARBA"/>
</dbReference>
<sequence length="190" mass="21141">MLSVNQLTKEDTILIDGQPHQILEIHHKKIARQSATVQAKLKNLISGATVSRNLSNTEKFEEADVDKQNLVFVYCHRGACILRDAGDKSKRFEVDEQKIIGQRDFLKSDMPLVVHFFGGNLINIELPIKADYKVVQAPPGVRGNTADGGTKKVKIETGAEISTPLFIEEGDTIRVNTQKGEYVERVSKAK</sequence>
<comment type="caution">
    <text evidence="3">The sequence shown here is derived from an EMBL/GenBank/DDBJ whole genome shotgun (WGS) entry which is preliminary data.</text>
</comment>
<reference evidence="3 4" key="1">
    <citation type="journal article" date="2016" name="Nat. Commun.">
        <title>Thousands of microbial genomes shed light on interconnected biogeochemical processes in an aquifer system.</title>
        <authorList>
            <person name="Anantharaman K."/>
            <person name="Brown C.T."/>
            <person name="Hug L.A."/>
            <person name="Sharon I."/>
            <person name="Castelle C.J."/>
            <person name="Probst A.J."/>
            <person name="Thomas B.C."/>
            <person name="Singh A."/>
            <person name="Wilkins M.J."/>
            <person name="Karaoz U."/>
            <person name="Brodie E.L."/>
            <person name="Williams K.H."/>
            <person name="Hubbard S.S."/>
            <person name="Banfield J.F."/>
        </authorList>
    </citation>
    <scope>NUCLEOTIDE SEQUENCE [LARGE SCALE GENOMIC DNA]</scope>
</reference>
<dbReference type="PIRSF" id="PIRSF005901">
    <property type="entry name" value="EF-P"/>
    <property type="match status" value="1"/>
</dbReference>
<comment type="similarity">
    <text evidence="1">Belongs to the elongation factor P family.</text>
</comment>
<dbReference type="FunFam" id="2.40.50.140:FF:000004">
    <property type="entry name" value="Elongation factor P"/>
    <property type="match status" value="1"/>
</dbReference>
<feature type="domain" description="Elongation factor P C-terminal" evidence="2">
    <location>
        <begin position="130"/>
        <end position="185"/>
    </location>
</feature>
<evidence type="ECO:0000313" key="3">
    <source>
        <dbReference type="EMBL" id="OGZ60955.1"/>
    </source>
</evidence>
<dbReference type="InterPro" id="IPR014722">
    <property type="entry name" value="Rib_uL2_dom2"/>
</dbReference>
<dbReference type="InterPro" id="IPR015365">
    <property type="entry name" value="Elong-fact-P_C"/>
</dbReference>
<protein>
    <recommendedName>
        <fullName evidence="2">Elongation factor P C-terminal domain-containing protein</fullName>
    </recommendedName>
</protein>
<dbReference type="PANTHER" id="PTHR30053:SF14">
    <property type="entry name" value="TRANSLATION ELONGATION FACTOR KOW-LIKE DOMAIN-CONTAINING PROTEIN"/>
    <property type="match status" value="1"/>
</dbReference>
<dbReference type="Pfam" id="PF09285">
    <property type="entry name" value="Elong-fact-P_C"/>
    <property type="match status" value="1"/>
</dbReference>
<dbReference type="Proteomes" id="UP000178835">
    <property type="component" value="Unassembled WGS sequence"/>
</dbReference>
<dbReference type="Pfam" id="PF08207">
    <property type="entry name" value="EFP_N"/>
    <property type="match status" value="1"/>
</dbReference>
<evidence type="ECO:0000313" key="4">
    <source>
        <dbReference type="Proteomes" id="UP000178835"/>
    </source>
</evidence>
<accession>A0A1G2HEQ5</accession>
<dbReference type="PANTHER" id="PTHR30053">
    <property type="entry name" value="ELONGATION FACTOR P"/>
    <property type="match status" value="1"/>
</dbReference>
<dbReference type="GO" id="GO:0003746">
    <property type="term" value="F:translation elongation factor activity"/>
    <property type="evidence" value="ECO:0007669"/>
    <property type="project" value="TreeGrafter"/>
</dbReference>
<dbReference type="SMART" id="SM00841">
    <property type="entry name" value="Elong-fact-P_C"/>
    <property type="match status" value="1"/>
</dbReference>
<gene>
    <name evidence="3" type="ORF">A2919_00400</name>
</gene>